<evidence type="ECO:0000256" key="4">
    <source>
        <dbReference type="RuleBase" id="RU362132"/>
    </source>
</evidence>
<dbReference type="CDD" id="cd02014">
    <property type="entry name" value="TPP_POX"/>
    <property type="match status" value="1"/>
</dbReference>
<dbReference type="GO" id="GO:0009234">
    <property type="term" value="P:menaquinone biosynthetic process"/>
    <property type="evidence" value="ECO:0007669"/>
    <property type="project" value="UniProtKB-KW"/>
</dbReference>
<evidence type="ECO:0000256" key="2">
    <source>
        <dbReference type="ARBA" id="ARBA00022428"/>
    </source>
</evidence>
<keyword evidence="2" id="KW-0474">Menaquinone biosynthesis</keyword>
<dbReference type="PANTHER" id="PTHR42981:SF2">
    <property type="entry name" value="PYRUVATE DEHYDROGENASE [UBIQUINONE]"/>
    <property type="match status" value="1"/>
</dbReference>
<keyword evidence="8" id="KW-0670">Pyruvate</keyword>
<dbReference type="KEGG" id="sauk:SAI3T3_1018910"/>
<evidence type="ECO:0000259" key="7">
    <source>
        <dbReference type="Pfam" id="PF02776"/>
    </source>
</evidence>
<evidence type="ECO:0000256" key="1">
    <source>
        <dbReference type="ARBA" id="ARBA00007812"/>
    </source>
</evidence>
<dbReference type="InterPro" id="IPR047210">
    <property type="entry name" value="TPP_PYR_POXB-like"/>
</dbReference>
<dbReference type="Pfam" id="PF02775">
    <property type="entry name" value="TPP_enzyme_C"/>
    <property type="match status" value="1"/>
</dbReference>
<dbReference type="InterPro" id="IPR012001">
    <property type="entry name" value="Thiamin_PyroP_enz_TPP-bd_dom"/>
</dbReference>
<gene>
    <name evidence="8" type="ORF">SAI7S6_1018910</name>
</gene>
<evidence type="ECO:0000313" key="9">
    <source>
        <dbReference type="Proteomes" id="UP000032744"/>
    </source>
</evidence>
<dbReference type="Gene3D" id="3.40.50.970">
    <property type="match status" value="2"/>
</dbReference>
<evidence type="ECO:0000256" key="3">
    <source>
        <dbReference type="ARBA" id="ARBA00023052"/>
    </source>
</evidence>
<dbReference type="KEGG" id="sauv:SAI7S6_1018910"/>
<dbReference type="AlphaFoldDB" id="A0A7U7F020"/>
<dbReference type="KEGG" id="sauj:SAI2T2_1018920"/>
<dbReference type="InterPro" id="IPR029061">
    <property type="entry name" value="THDP-binding"/>
</dbReference>
<dbReference type="KEGG" id="sauw:SAI5S5_1018850"/>
<feature type="domain" description="Thiamine pyrophosphate enzyme N-terminal TPP-binding" evidence="7">
    <location>
        <begin position="17"/>
        <end position="131"/>
    </location>
</feature>
<dbReference type="InterPro" id="IPR029035">
    <property type="entry name" value="DHS-like_NAD/FAD-binding_dom"/>
</dbReference>
<accession>A0A7U7F020</accession>
<dbReference type="GO" id="GO:0000287">
    <property type="term" value="F:magnesium ion binding"/>
    <property type="evidence" value="ECO:0007669"/>
    <property type="project" value="InterPro"/>
</dbReference>
<dbReference type="InterPro" id="IPR012000">
    <property type="entry name" value="Thiamin_PyroP_enz_cen_dom"/>
</dbReference>
<dbReference type="InterPro" id="IPR047211">
    <property type="entry name" value="POXB-like"/>
</dbReference>
<dbReference type="EMBL" id="HE579071">
    <property type="protein sequence ID" value="CCJ23590.1"/>
    <property type="molecule type" value="Genomic_DNA"/>
</dbReference>
<organism evidence="8 9">
    <name type="scientific">Staphylococcus aureus subsp. aureus ST228</name>
    <dbReference type="NCBI Taxonomy" id="1074919"/>
    <lineage>
        <taxon>Bacteria</taxon>
        <taxon>Bacillati</taxon>
        <taxon>Bacillota</taxon>
        <taxon>Bacilli</taxon>
        <taxon>Bacillales</taxon>
        <taxon>Staphylococcaceae</taxon>
        <taxon>Staphylococcus</taxon>
    </lineage>
</organism>
<dbReference type="SUPFAM" id="SSF52518">
    <property type="entry name" value="Thiamin diphosphate-binding fold (THDP-binding)"/>
    <property type="match status" value="2"/>
</dbReference>
<dbReference type="GO" id="GO:0030976">
    <property type="term" value="F:thiamine pyrophosphate binding"/>
    <property type="evidence" value="ECO:0007669"/>
    <property type="project" value="InterPro"/>
</dbReference>
<dbReference type="KEGG" id="sauq:SAI4T8_1018920"/>
<feature type="domain" description="Thiamine pyrophosphate enzyme TPP-binding" evidence="6">
    <location>
        <begin position="394"/>
        <end position="540"/>
    </location>
</feature>
<dbReference type="SUPFAM" id="SSF52467">
    <property type="entry name" value="DHS-like NAD/FAD-binding domain"/>
    <property type="match status" value="1"/>
</dbReference>
<dbReference type="KEGG" id="saux:SAI6T6_1018850"/>
<dbReference type="Proteomes" id="UP000032744">
    <property type="component" value="Chromosome"/>
</dbReference>
<evidence type="ECO:0000313" key="8">
    <source>
        <dbReference type="EMBL" id="CCJ23590.1"/>
    </source>
</evidence>
<dbReference type="KEGG" id="saut:SAI1T1_2018910"/>
<dbReference type="PANTHER" id="PTHR42981">
    <property type="entry name" value="PYRUVATE DEHYDROGENASE [UBIQUINONE]"/>
    <property type="match status" value="1"/>
</dbReference>
<dbReference type="InterPro" id="IPR011766">
    <property type="entry name" value="TPP_enzyme_TPP-bd"/>
</dbReference>
<reference evidence="8 9" key="1">
    <citation type="journal article" date="2012" name="PLoS ONE">
        <title>Short term evolution of a highly transmissible methicillin-resistant Staphylococcus aureus clone (ST228) in a tertiary care hospital.</title>
        <authorList>
            <person name="Vogel V."/>
            <person name="Falquet L."/>
            <person name="Calderon-Copete S.P."/>
            <person name="Basset P."/>
            <person name="Blanc D.S."/>
        </authorList>
    </citation>
    <scope>NUCLEOTIDE SEQUENCE [LARGE SCALE GENOMIC DNA]</scope>
    <source>
        <strain evidence="9">ST228/18412</strain>
    </source>
</reference>
<dbReference type="InterPro" id="IPR000399">
    <property type="entry name" value="TPP-bd_CS"/>
</dbReference>
<proteinExistence type="inferred from homology"/>
<protein>
    <submittedName>
        <fullName evidence="8">Pyruvate oxidase</fullName>
    </submittedName>
</protein>
<dbReference type="NCBIfam" id="NF006377">
    <property type="entry name" value="PRK08611.1"/>
    <property type="match status" value="1"/>
</dbReference>
<feature type="domain" description="Thiamine pyrophosphate enzyme central" evidence="5">
    <location>
        <begin position="205"/>
        <end position="334"/>
    </location>
</feature>
<sequence length="591" mass="65170">MIDTKKGRLLVIMAKIKANEALVKALQAWDIDHLYGIPGDSIDAVVDSLRTVRDQFKFYHVRHEEVASLAAAGYTKLTGKIGVALSIGGPGLIHLLNGMYDAKMDNVPQLILSGQTNSTALGTKAFQETNLQKLCEDVAVYNHQIEKGDNVFEIVNEAIRTAYEQKGVAVVICPNDLLTEKIKDTTNKPVDTSRPTVVSPKYKDIKKAVKLINKSKKPVMLIGVGAKHAKDELREFIEMAKIPVIHSLPAKTILPDDHPYSIGNLGKIGTKTSYQTMQEADLLIMVGTNYPYVDYLPKKNIKAIQIDTNPKNIGHRFNINVGIVGDSKIALHQLTENIKHVAERPFLNKTLERKAVWDKWMEQDKNNNSKPLRPERLMASINKFIKDDAVISADVGTATVWSTRYLNLGVNNKFIISSWLGTMGCGLPGAMASKIAYPNRQAIAIAGDGAFQMVMQDFATAVQYDLPLTVFVLNNKQLAFIKYEQQAAGELEYAVDFSDMDHAKFAEAAGGKGYTIKSASEVDAIVEEALAQDVPTIVDVYVDPNAAPLPGKIVNEEALGYGKWAFRSITEDKYLDLDQIPPISVAAKRFL</sequence>
<dbReference type="Pfam" id="PF00205">
    <property type="entry name" value="TPP_enzyme_M"/>
    <property type="match status" value="1"/>
</dbReference>
<dbReference type="Gene3D" id="3.40.50.1220">
    <property type="entry name" value="TPP-binding domain"/>
    <property type="match status" value="1"/>
</dbReference>
<comment type="similarity">
    <text evidence="1 4">Belongs to the TPP enzyme family.</text>
</comment>
<dbReference type="CDD" id="cd07039">
    <property type="entry name" value="TPP_PYR_POX"/>
    <property type="match status" value="1"/>
</dbReference>
<dbReference type="InterPro" id="IPR047212">
    <property type="entry name" value="TPP_POXB-like"/>
</dbReference>
<dbReference type="PROSITE" id="PS00187">
    <property type="entry name" value="TPP_ENZYMES"/>
    <property type="match status" value="1"/>
</dbReference>
<evidence type="ECO:0000259" key="5">
    <source>
        <dbReference type="Pfam" id="PF00205"/>
    </source>
</evidence>
<evidence type="ECO:0000259" key="6">
    <source>
        <dbReference type="Pfam" id="PF02775"/>
    </source>
</evidence>
<dbReference type="KEGG" id="sauy:SAI8T7_1018890"/>
<dbReference type="GO" id="GO:0003824">
    <property type="term" value="F:catalytic activity"/>
    <property type="evidence" value="ECO:0007669"/>
    <property type="project" value="InterPro"/>
</dbReference>
<dbReference type="Pfam" id="PF02776">
    <property type="entry name" value="TPP_enzyme_N"/>
    <property type="match status" value="1"/>
</dbReference>
<name>A0A7U7F020_STAAU</name>
<keyword evidence="3 4" id="KW-0786">Thiamine pyrophosphate</keyword>